<feature type="domain" description="C3H1-type" evidence="7">
    <location>
        <begin position="303"/>
        <end position="331"/>
    </location>
</feature>
<feature type="coiled-coil region" evidence="5">
    <location>
        <begin position="25"/>
        <end position="69"/>
    </location>
</feature>
<dbReference type="GO" id="GO:0008270">
    <property type="term" value="F:zinc ion binding"/>
    <property type="evidence" value="ECO:0007669"/>
    <property type="project" value="UniProtKB-KW"/>
</dbReference>
<gene>
    <name evidence="8" type="ORF">DIS24_g11434</name>
</gene>
<comment type="caution">
    <text evidence="8">The sequence shown here is derived from an EMBL/GenBank/DDBJ whole genome shotgun (WGS) entry which is preliminary data.</text>
</comment>
<feature type="zinc finger region" description="C3H1-type" evidence="4">
    <location>
        <begin position="303"/>
        <end position="331"/>
    </location>
</feature>
<organism evidence="8 9">
    <name type="scientific">Lasiodiplodia hormozganensis</name>
    <dbReference type="NCBI Taxonomy" id="869390"/>
    <lineage>
        <taxon>Eukaryota</taxon>
        <taxon>Fungi</taxon>
        <taxon>Dikarya</taxon>
        <taxon>Ascomycota</taxon>
        <taxon>Pezizomycotina</taxon>
        <taxon>Dothideomycetes</taxon>
        <taxon>Dothideomycetes incertae sedis</taxon>
        <taxon>Botryosphaeriales</taxon>
        <taxon>Botryosphaeriaceae</taxon>
        <taxon>Lasiodiplodia</taxon>
    </lineage>
</organism>
<reference evidence="8" key="1">
    <citation type="submission" date="2023-06" db="EMBL/GenBank/DDBJ databases">
        <title>Multi-omics analyses reveal the molecular pathogenesis toolkit of Lasiodiplodia hormozganensis, a cross-kingdom pathogen.</title>
        <authorList>
            <person name="Felix C."/>
            <person name="Meneses R."/>
            <person name="Goncalves M.F.M."/>
            <person name="Tilleman L."/>
            <person name="Duarte A.S."/>
            <person name="Jorrin-Novo J.V."/>
            <person name="Van De Peer Y."/>
            <person name="Deforce D."/>
            <person name="Van Nieuwerburgh F."/>
            <person name="Esteves A.C."/>
            <person name="Alves A."/>
        </authorList>
    </citation>
    <scope>NUCLEOTIDE SEQUENCE</scope>
    <source>
        <strain evidence="8">CBS 339.90</strain>
    </source>
</reference>
<feature type="domain" description="C3H1-type" evidence="7">
    <location>
        <begin position="550"/>
        <end position="581"/>
    </location>
</feature>
<evidence type="ECO:0000259" key="7">
    <source>
        <dbReference type="PROSITE" id="PS50103"/>
    </source>
</evidence>
<feature type="compositionally biased region" description="Polar residues" evidence="6">
    <location>
        <begin position="815"/>
        <end position="833"/>
    </location>
</feature>
<evidence type="ECO:0000256" key="4">
    <source>
        <dbReference type="PROSITE-ProRule" id="PRU00723"/>
    </source>
</evidence>
<protein>
    <recommendedName>
        <fullName evidence="7">C3H1-type domain-containing protein</fullName>
    </recommendedName>
</protein>
<evidence type="ECO:0000256" key="5">
    <source>
        <dbReference type="SAM" id="Coils"/>
    </source>
</evidence>
<feature type="compositionally biased region" description="Basic and acidic residues" evidence="6">
    <location>
        <begin position="457"/>
        <end position="486"/>
    </location>
</feature>
<dbReference type="Proteomes" id="UP001175001">
    <property type="component" value="Unassembled WGS sequence"/>
</dbReference>
<keyword evidence="5" id="KW-0175">Coiled coil</keyword>
<dbReference type="Pfam" id="PF25540">
    <property type="entry name" value="DUF7923"/>
    <property type="match status" value="1"/>
</dbReference>
<dbReference type="PANTHER" id="PTHR37543:SF1">
    <property type="entry name" value="CCCH ZINC FINGER DNA BINDING PROTEIN (AFU_ORTHOLOGUE AFUA_5G12760)"/>
    <property type="match status" value="1"/>
</dbReference>
<keyword evidence="2 4" id="KW-0863">Zinc-finger</keyword>
<dbReference type="AlphaFoldDB" id="A0AA39WT57"/>
<keyword evidence="3 4" id="KW-0862">Zinc</keyword>
<evidence type="ECO:0000256" key="6">
    <source>
        <dbReference type="SAM" id="MobiDB-lite"/>
    </source>
</evidence>
<dbReference type="SUPFAM" id="SSF90229">
    <property type="entry name" value="CCCH zinc finger"/>
    <property type="match status" value="1"/>
</dbReference>
<accession>A0AA39WT57</accession>
<name>A0AA39WT57_9PEZI</name>
<feature type="compositionally biased region" description="Polar residues" evidence="6">
    <location>
        <begin position="934"/>
        <end position="951"/>
    </location>
</feature>
<feature type="compositionally biased region" description="Polar residues" evidence="6">
    <location>
        <begin position="722"/>
        <end position="751"/>
    </location>
</feature>
<dbReference type="SMART" id="SM00356">
    <property type="entry name" value="ZnF_C3H1"/>
    <property type="match status" value="2"/>
</dbReference>
<dbReference type="Gene3D" id="4.10.1000.10">
    <property type="entry name" value="Zinc finger, CCCH-type"/>
    <property type="match status" value="1"/>
</dbReference>
<keyword evidence="1 4" id="KW-0479">Metal-binding</keyword>
<feature type="compositionally biased region" description="Basic and acidic residues" evidence="6">
    <location>
        <begin position="958"/>
        <end position="970"/>
    </location>
</feature>
<evidence type="ECO:0000256" key="2">
    <source>
        <dbReference type="ARBA" id="ARBA00022771"/>
    </source>
</evidence>
<evidence type="ECO:0000313" key="8">
    <source>
        <dbReference type="EMBL" id="KAK0621114.1"/>
    </source>
</evidence>
<dbReference type="EMBL" id="JAUJDW010000165">
    <property type="protein sequence ID" value="KAK0621114.1"/>
    <property type="molecule type" value="Genomic_DNA"/>
</dbReference>
<feature type="region of interest" description="Disordered" evidence="6">
    <location>
        <begin position="686"/>
        <end position="970"/>
    </location>
</feature>
<dbReference type="PANTHER" id="PTHR37543">
    <property type="entry name" value="CCCH ZINC FINGER DNA BINDING PROTEIN (AFU_ORTHOLOGUE AFUA_5G12760)"/>
    <property type="match status" value="1"/>
</dbReference>
<proteinExistence type="predicted"/>
<feature type="region of interest" description="Disordered" evidence="6">
    <location>
        <begin position="348"/>
        <end position="522"/>
    </location>
</feature>
<dbReference type="PROSITE" id="PS50103">
    <property type="entry name" value="ZF_C3H1"/>
    <property type="match status" value="2"/>
</dbReference>
<feature type="compositionally biased region" description="Low complexity" evidence="6">
    <location>
        <begin position="840"/>
        <end position="856"/>
    </location>
</feature>
<evidence type="ECO:0000256" key="1">
    <source>
        <dbReference type="ARBA" id="ARBA00022723"/>
    </source>
</evidence>
<dbReference type="Pfam" id="PF25543">
    <property type="entry name" value="zf-CCCH_tandem"/>
    <property type="match status" value="1"/>
</dbReference>
<dbReference type="InterPro" id="IPR057654">
    <property type="entry name" value="Znf-CCCH_tandem"/>
</dbReference>
<feature type="compositionally biased region" description="Polar residues" evidence="6">
    <location>
        <begin position="425"/>
        <end position="443"/>
    </location>
</feature>
<sequence length="979" mass="107860">MLGDAQLDACESQLRSFRMMNGQYYETLQEILRKYESLVEDYRMLRSDYEEEKENREKYKRQARGQEKNPFVLVLVDGDGYTFKDHLIKNNREGGVSAAQLMSTEIRDRLRKLGHLDHCRLVVRIYSNFASISHVLSRHGLVGAHARSIAPIAAAFTGAKDHFDYVDAGEANGAVFTKVEETFRLFAESGQCKHIFFAGSHDTRYIPLLSPYLGKADKITLIKSPADQSEYRSLGLPIEKFASVFRDVPFPAQNPSNTTIKGAATKQAMPQPEPVKPVVEERNDLSRLNGASSRNDSEEYTDPNAPKPCAMFLRKGICKFGKGCKFSHPPKGSDTPQVPQIKTKTKENWRDGNAFSDDWGNNAPEPSYGDDWGASSKKPASFADDWGKVPKPRQGSLIQSRFVDDWRENSTPSTAGFAEDWGNGPRQNSRNGSISNNSLSSRAQKPGSISELSMGSRHQEEIKPHPAEALRSKWESDTPESPKTKDSMPPPERPQSKKFNSAFTTAADLPRPTPETEGMIPVNKYGDRLDFYLPRPTAEEYSAYNAMAKEPGRKPCNEYQLRGHCPSLAAGNDCEYDHNPLSPELFHVLKVIVQGYPCPKQGACRKSDCYNGHVCQRPGCRGIYPCKFKNDYRAHNLDPKVAEWVPAIDIAEREPDDASSVTMGDAVPEAVPKPASSVASDIKPEVPEWHPESAAWNPDAADWNPQPANRSWKPTAAEWKPDTTTTSSFDLNNSTWKPAVSSWNPNATVWKSSQVDRSDIDSDSDSIAPQPEKEILDLGADDGENNAVSSIFSPKARDGRLDSVVQNAGAGASKQPEQATTKAALVDTTTAAQANGGGSSSNDVSSSQSPAPQQQHPEPETNLMDDDWGNPPDGAGMTFAETAEPVSFDDDWGSAPPGVDNPVLADEPVDFADDWGPSTKKAAPAKKGGQQQGFSRQQNHGGQANHGSNHSGPVWPSELERQQKQKNEYDHLLWVRTVD</sequence>
<feature type="zinc finger region" description="C3H1-type" evidence="4">
    <location>
        <begin position="550"/>
        <end position="581"/>
    </location>
</feature>
<dbReference type="InterPro" id="IPR057683">
    <property type="entry name" value="DUF7923"/>
</dbReference>
<dbReference type="InterPro" id="IPR000571">
    <property type="entry name" value="Znf_CCCH"/>
</dbReference>
<dbReference type="Pfam" id="PF25542">
    <property type="entry name" value="zf-CCCH_12"/>
    <property type="match status" value="1"/>
</dbReference>
<feature type="region of interest" description="Disordered" evidence="6">
    <location>
        <begin position="264"/>
        <end position="305"/>
    </location>
</feature>
<feature type="compositionally biased region" description="Low complexity" evidence="6">
    <location>
        <begin position="920"/>
        <end position="933"/>
    </location>
</feature>
<dbReference type="InterPro" id="IPR036855">
    <property type="entry name" value="Znf_CCCH_sf"/>
</dbReference>
<dbReference type="Pfam" id="PF00642">
    <property type="entry name" value="zf-CCCH"/>
    <property type="match status" value="1"/>
</dbReference>
<evidence type="ECO:0000313" key="9">
    <source>
        <dbReference type="Proteomes" id="UP001175001"/>
    </source>
</evidence>
<keyword evidence="9" id="KW-1185">Reference proteome</keyword>
<evidence type="ECO:0000256" key="3">
    <source>
        <dbReference type="ARBA" id="ARBA00022833"/>
    </source>
</evidence>